<dbReference type="SUPFAM" id="SSF53756">
    <property type="entry name" value="UDP-Glycosyltransferase/glycogen phosphorylase"/>
    <property type="match status" value="1"/>
</dbReference>
<evidence type="ECO:0000313" key="5">
    <source>
        <dbReference type="EMBL" id="GAA4165580.1"/>
    </source>
</evidence>
<comment type="caution">
    <text evidence="5">The sequence shown here is derived from an EMBL/GenBank/DDBJ whole genome shotgun (WGS) entry which is preliminary data.</text>
</comment>
<reference evidence="5" key="1">
    <citation type="journal article" date="2014" name="Int. J. Syst. Evol. Microbiol.">
        <title>Complete genome of a new Firmicutes species belonging to the dominant human colonic microbiota ('Ruminococcus bicirculans') reveals two chromosomes and a selective capacity to utilize plant glucans.</title>
        <authorList>
            <consortium name="NISC Comparative Sequencing Program"/>
            <person name="Wegmann U."/>
            <person name="Louis P."/>
            <person name="Goesmann A."/>
            <person name="Henrissat B."/>
            <person name="Duncan S.H."/>
            <person name="Flint H.J."/>
        </authorList>
    </citation>
    <scope>NUCLEOTIDE SEQUENCE</scope>
    <source>
        <strain evidence="5">JCM 17590</strain>
    </source>
</reference>
<evidence type="ECO:0000259" key="4">
    <source>
        <dbReference type="Pfam" id="PF13579"/>
    </source>
</evidence>
<sequence>MRVTIASRIFTPEAAAASFRLSALTDALADAGHAVKVLTTTAPAGLRGAARASDAARRGVTVRRLPVLRDADDYVRGYLQYLSFDLPLLFRLISGRRPDAIVVEPPPTTGFVTRIAAGIRRVPYVYYAADIWSDATASMGASSFVTRALRVVERFAMRGAAHVIAVTDGVAERVREIAGHDRVTVVRNGIDTTVFTPDGPVDDVPPTAVYAGTMSEWQGADVFVRAWPAVLKRVPGARLVFAGGGTARDELQSLARELRVEASVSFTGVIAPPQAARLLRSARVGLVSIVPGTGYDFAVPTKILASAACGTPVVFAGRGASAELIAGAALGTCSSHDPAAVAAAVSEALEQAPSPVARAAVADWTLANVSIAAVAERVAAIITHAGRTSS</sequence>
<evidence type="ECO:0000256" key="3">
    <source>
        <dbReference type="ARBA" id="ARBA00022679"/>
    </source>
</evidence>
<dbReference type="InterPro" id="IPR028098">
    <property type="entry name" value="Glyco_trans_4-like_N"/>
</dbReference>
<evidence type="ECO:0000256" key="1">
    <source>
        <dbReference type="ARBA" id="ARBA00021292"/>
    </source>
</evidence>
<evidence type="ECO:0000256" key="2">
    <source>
        <dbReference type="ARBA" id="ARBA00022676"/>
    </source>
</evidence>
<dbReference type="InterPro" id="IPR050194">
    <property type="entry name" value="Glycosyltransferase_grp1"/>
</dbReference>
<keyword evidence="3" id="KW-0808">Transferase</keyword>
<dbReference type="EMBL" id="BAABBV010000002">
    <property type="protein sequence ID" value="GAA4165580.1"/>
    <property type="molecule type" value="Genomic_DNA"/>
</dbReference>
<keyword evidence="2" id="KW-0328">Glycosyltransferase</keyword>
<dbReference type="Pfam" id="PF13579">
    <property type="entry name" value="Glyco_trans_4_4"/>
    <property type="match status" value="1"/>
</dbReference>
<proteinExistence type="predicted"/>
<evidence type="ECO:0000313" key="6">
    <source>
        <dbReference type="Proteomes" id="UP001415169"/>
    </source>
</evidence>
<dbReference type="RefSeq" id="WP_344792600.1">
    <property type="nucleotide sequence ID" value="NZ_BAABBV010000002.1"/>
</dbReference>
<accession>A0ABP7ZN89</accession>
<protein>
    <recommendedName>
        <fullName evidence="1">D-inositol 3-phosphate glycosyltransferase</fullName>
    </recommendedName>
</protein>
<dbReference type="Proteomes" id="UP001415169">
    <property type="component" value="Unassembled WGS sequence"/>
</dbReference>
<dbReference type="Pfam" id="PF13692">
    <property type="entry name" value="Glyco_trans_1_4"/>
    <property type="match status" value="1"/>
</dbReference>
<dbReference type="PANTHER" id="PTHR45947:SF3">
    <property type="entry name" value="SULFOQUINOVOSYL TRANSFERASE SQD2"/>
    <property type="match status" value="1"/>
</dbReference>
<dbReference type="PANTHER" id="PTHR45947">
    <property type="entry name" value="SULFOQUINOVOSYL TRANSFERASE SQD2"/>
    <property type="match status" value="1"/>
</dbReference>
<dbReference type="CDD" id="cd03794">
    <property type="entry name" value="GT4_WbuB-like"/>
    <property type="match status" value="1"/>
</dbReference>
<organism evidence="5 6">
    <name type="scientific">Gryllotalpicola daejeonensis</name>
    <dbReference type="NCBI Taxonomy" id="993087"/>
    <lineage>
        <taxon>Bacteria</taxon>
        <taxon>Bacillati</taxon>
        <taxon>Actinomycetota</taxon>
        <taxon>Actinomycetes</taxon>
        <taxon>Micrococcales</taxon>
        <taxon>Microbacteriaceae</taxon>
        <taxon>Gryllotalpicola</taxon>
    </lineage>
</organism>
<name>A0ABP7ZN89_9MICO</name>
<gene>
    <name evidence="5" type="ORF">GCM10022286_29020</name>
</gene>
<keyword evidence="6" id="KW-1185">Reference proteome</keyword>
<reference evidence="5" key="2">
    <citation type="submission" date="2023-12" db="EMBL/GenBank/DDBJ databases">
        <authorList>
            <person name="Sun Q."/>
            <person name="Inoue M."/>
        </authorList>
    </citation>
    <scope>NUCLEOTIDE SEQUENCE</scope>
    <source>
        <strain evidence="5">JCM 17590</strain>
    </source>
</reference>
<feature type="domain" description="Glycosyltransferase subfamily 4-like N-terminal" evidence="4">
    <location>
        <begin position="21"/>
        <end position="189"/>
    </location>
</feature>
<dbReference type="Gene3D" id="3.40.50.2000">
    <property type="entry name" value="Glycogen Phosphorylase B"/>
    <property type="match status" value="2"/>
</dbReference>